<evidence type="ECO:0000313" key="2">
    <source>
        <dbReference type="EMBL" id="KAK5690010.1"/>
    </source>
</evidence>
<proteinExistence type="predicted"/>
<dbReference type="PROSITE" id="PS50181">
    <property type="entry name" value="FBOX"/>
    <property type="match status" value="1"/>
</dbReference>
<dbReference type="Proteomes" id="UP001310594">
    <property type="component" value="Unassembled WGS sequence"/>
</dbReference>
<dbReference type="EMBL" id="JAVRQU010000027">
    <property type="protein sequence ID" value="KAK5690010.1"/>
    <property type="molecule type" value="Genomic_DNA"/>
</dbReference>
<protein>
    <recommendedName>
        <fullName evidence="1">F-box domain-containing protein</fullName>
    </recommendedName>
</protein>
<feature type="domain" description="F-box" evidence="1">
    <location>
        <begin position="1"/>
        <end position="31"/>
    </location>
</feature>
<accession>A0AAN7VVM1</accession>
<evidence type="ECO:0000313" key="3">
    <source>
        <dbReference type="Proteomes" id="UP001310594"/>
    </source>
</evidence>
<dbReference type="AlphaFoldDB" id="A0AAN7VVM1"/>
<reference evidence="2" key="1">
    <citation type="submission" date="2023-08" db="EMBL/GenBank/DDBJ databases">
        <title>Black Yeasts Isolated from many extreme environments.</title>
        <authorList>
            <person name="Coleine C."/>
            <person name="Stajich J.E."/>
            <person name="Selbmann L."/>
        </authorList>
    </citation>
    <scope>NUCLEOTIDE SEQUENCE</scope>
    <source>
        <strain evidence="2">CCFEE 5810</strain>
    </source>
</reference>
<organism evidence="2 3">
    <name type="scientific">Elasticomyces elasticus</name>
    <dbReference type="NCBI Taxonomy" id="574655"/>
    <lineage>
        <taxon>Eukaryota</taxon>
        <taxon>Fungi</taxon>
        <taxon>Dikarya</taxon>
        <taxon>Ascomycota</taxon>
        <taxon>Pezizomycotina</taxon>
        <taxon>Dothideomycetes</taxon>
        <taxon>Dothideomycetidae</taxon>
        <taxon>Mycosphaerellales</taxon>
        <taxon>Teratosphaeriaceae</taxon>
        <taxon>Elasticomyces</taxon>
    </lineage>
</organism>
<dbReference type="InterPro" id="IPR001810">
    <property type="entry name" value="F-box_dom"/>
</dbReference>
<name>A0AAN7VVM1_9PEZI</name>
<dbReference type="Pfam" id="PF00646">
    <property type="entry name" value="F-box"/>
    <property type="match status" value="1"/>
</dbReference>
<gene>
    <name evidence="2" type="ORF">LTR97_012494</name>
</gene>
<comment type="caution">
    <text evidence="2">The sequence shown here is derived from an EMBL/GenBank/DDBJ whole genome shotgun (WGS) entry which is preliminary data.</text>
</comment>
<evidence type="ECO:0000259" key="1">
    <source>
        <dbReference type="PROSITE" id="PS50181"/>
    </source>
</evidence>
<sequence>MSLQELPVELLHRIYDHCDERDVANFRLVSRLLATGEFDNISAIARSTVAKGVRSLCFYAARLDDLQTFDRWDEERRSSDPHAHKEAYGLLDLDYRRERTPPEVQSERSMRLYRRNLGRSINVGRGHYSKPALLSAFNAYQRLYADQKCLKREGLARKAFAALFRSCTKLDTVTLTMANELRITKNHGVKAFQKAMIYPFSDSHARYYAGVHALESVLLGAHDGGRSIRRLAVQPVAHTFFELPPPVAKQMYEVAAGIKELHIGLESVFDDRFSEANELIYERMMYDLKSHKVAESVQAATNLTTLSIGGPLTLNDLSNVHLYCLVGAGSRWQHLSTLALRMFSCTDTELDALLFSHRSTLRRLELDSAHFTEGTWEGFLERIAGKLDALKTMRFREELSSDTEGIYTEFMHEYYGGLRSDNEDSDYSVGEYGGSEVEQWTAAMETYIVKGGESMPRLEDFFDLDNFDMDW</sequence>
<dbReference type="CDD" id="cd09917">
    <property type="entry name" value="F-box_SF"/>
    <property type="match status" value="1"/>
</dbReference>